<evidence type="ECO:0000259" key="8">
    <source>
        <dbReference type="PROSITE" id="PS50850"/>
    </source>
</evidence>
<evidence type="ECO:0000256" key="2">
    <source>
        <dbReference type="ARBA" id="ARBA00022448"/>
    </source>
</evidence>
<dbReference type="GO" id="GO:0005886">
    <property type="term" value="C:plasma membrane"/>
    <property type="evidence" value="ECO:0007669"/>
    <property type="project" value="UniProtKB-SubCell"/>
</dbReference>
<dbReference type="HOGENOM" id="CLU_001265_10_0_6"/>
<feature type="transmembrane region" description="Helical" evidence="7">
    <location>
        <begin position="292"/>
        <end position="311"/>
    </location>
</feature>
<feature type="transmembrane region" description="Helical" evidence="7">
    <location>
        <begin position="55"/>
        <end position="78"/>
    </location>
</feature>
<dbReference type="InterPro" id="IPR036259">
    <property type="entry name" value="MFS_trans_sf"/>
</dbReference>
<dbReference type="PROSITE" id="PS50850">
    <property type="entry name" value="MFS"/>
    <property type="match status" value="1"/>
</dbReference>
<dbReference type="InterPro" id="IPR005829">
    <property type="entry name" value="Sugar_transporter_CS"/>
</dbReference>
<feature type="transmembrane region" description="Helical" evidence="7">
    <location>
        <begin position="317"/>
        <end position="337"/>
    </location>
</feature>
<feature type="transmembrane region" description="Helical" evidence="7">
    <location>
        <begin position="380"/>
        <end position="398"/>
    </location>
</feature>
<dbReference type="AlphaFoldDB" id="Q1YRM8"/>
<dbReference type="Gene3D" id="1.20.1250.20">
    <property type="entry name" value="MFS general substrate transporter like domains"/>
    <property type="match status" value="1"/>
</dbReference>
<evidence type="ECO:0000256" key="3">
    <source>
        <dbReference type="ARBA" id="ARBA00022475"/>
    </source>
</evidence>
<keyword evidence="10" id="KW-1185">Reference proteome</keyword>
<protein>
    <submittedName>
        <fullName evidence="9">Major facilitator family transporter</fullName>
    </submittedName>
</protein>
<feature type="transmembrane region" description="Helical" evidence="7">
    <location>
        <begin position="90"/>
        <end position="108"/>
    </location>
</feature>
<dbReference type="CDD" id="cd17472">
    <property type="entry name" value="MFS_YajR_like"/>
    <property type="match status" value="1"/>
</dbReference>
<evidence type="ECO:0000313" key="9">
    <source>
        <dbReference type="EMBL" id="EAS47017.1"/>
    </source>
</evidence>
<dbReference type="Pfam" id="PF07690">
    <property type="entry name" value="MFS_1"/>
    <property type="match status" value="1"/>
</dbReference>
<gene>
    <name evidence="9" type="ORF">GB2207_05292</name>
</gene>
<feature type="domain" description="Major facilitator superfamily (MFS) profile" evidence="8">
    <location>
        <begin position="18"/>
        <end position="403"/>
    </location>
</feature>
<dbReference type="PANTHER" id="PTHR23517">
    <property type="entry name" value="RESISTANCE PROTEIN MDTM, PUTATIVE-RELATED-RELATED"/>
    <property type="match status" value="1"/>
</dbReference>
<comment type="subcellular location">
    <subcellularLocation>
        <location evidence="1">Cell membrane</location>
        <topology evidence="1">Multi-pass membrane protein</topology>
    </subcellularLocation>
</comment>
<dbReference type="GO" id="GO:0022857">
    <property type="term" value="F:transmembrane transporter activity"/>
    <property type="evidence" value="ECO:0007669"/>
    <property type="project" value="InterPro"/>
</dbReference>
<keyword evidence="5 7" id="KW-1133">Transmembrane helix</keyword>
<dbReference type="PANTHER" id="PTHR23517:SF2">
    <property type="entry name" value="MULTIDRUG RESISTANCE PROTEIN MDTH"/>
    <property type="match status" value="1"/>
</dbReference>
<dbReference type="EMBL" id="AAPI01000004">
    <property type="protein sequence ID" value="EAS47017.1"/>
    <property type="molecule type" value="Genomic_DNA"/>
</dbReference>
<dbReference type="STRING" id="314287.GB2207_05292"/>
<evidence type="ECO:0000256" key="5">
    <source>
        <dbReference type="ARBA" id="ARBA00022989"/>
    </source>
</evidence>
<evidence type="ECO:0000256" key="6">
    <source>
        <dbReference type="ARBA" id="ARBA00023136"/>
    </source>
</evidence>
<evidence type="ECO:0000256" key="4">
    <source>
        <dbReference type="ARBA" id="ARBA00022692"/>
    </source>
</evidence>
<keyword evidence="4 7" id="KW-0812">Transmembrane</keyword>
<dbReference type="eggNOG" id="COG2814">
    <property type="taxonomic scope" value="Bacteria"/>
</dbReference>
<organism evidence="9 10">
    <name type="scientific">gamma proteobacterium HTCC2207</name>
    <dbReference type="NCBI Taxonomy" id="314287"/>
    <lineage>
        <taxon>Bacteria</taxon>
        <taxon>Pseudomonadati</taxon>
        <taxon>Pseudomonadota</taxon>
        <taxon>Gammaproteobacteria</taxon>
        <taxon>Cellvibrionales</taxon>
        <taxon>Porticoccaceae</taxon>
        <taxon>SAR92 clade</taxon>
    </lineage>
</organism>
<feature type="transmembrane region" description="Helical" evidence="7">
    <location>
        <begin position="177"/>
        <end position="196"/>
    </location>
</feature>
<accession>Q1YRM8</accession>
<feature type="transmembrane region" description="Helical" evidence="7">
    <location>
        <begin position="224"/>
        <end position="249"/>
    </location>
</feature>
<dbReference type="SUPFAM" id="SSF103473">
    <property type="entry name" value="MFS general substrate transporter"/>
    <property type="match status" value="1"/>
</dbReference>
<feature type="transmembrane region" description="Helical" evidence="7">
    <location>
        <begin position="261"/>
        <end position="280"/>
    </location>
</feature>
<sequence>MPIYYPDADLNNSSSFSSLEKRAVASLASLYGFRMLGLFMVLPILALYMDDYPGFSPLLLGVCLGIYGLTQAALQIPLGLLSDKIGRRPVIVGGLLVFIFGSLVAASAETSAGLIVGRAIQGAGAIASTLMALVSDLTREENRTKAMANIGASIGVSFVLAMIFGPVIATALGLSGVFWVTALLGCLGIIIFLRWVPKAVTVQRNRETHTDLQQIRGLLKDPSLLRLNFGVFALHLILMAAFVVIPALLSEELGIVGADLWWVYLLLLGGGFVAMLPAMIIGEKLQRQKLSFTTAVVCVTLAMLLLALFRGPLLTPIMLLLFFAAFNLLEASLPSWLSKVCPAGRKGTAMGIYSTCQFFGAFVGGVLGGWSVQQLGVDSLFLLLAAIGFVWWLLALGLEAPKAMQTVVLNSGDIAYEDFAKLILKVPGVEDILVVRGEQLAYAKVNKKTVDMSGLKPYLNL</sequence>
<dbReference type="Gene3D" id="3.30.70.100">
    <property type="match status" value="1"/>
</dbReference>
<feature type="transmembrane region" description="Helical" evidence="7">
    <location>
        <begin position="31"/>
        <end position="49"/>
    </location>
</feature>
<dbReference type="InterPro" id="IPR050171">
    <property type="entry name" value="MFS_Transporters"/>
</dbReference>
<dbReference type="Proteomes" id="UP000005555">
    <property type="component" value="Unassembled WGS sequence"/>
</dbReference>
<proteinExistence type="predicted"/>
<feature type="transmembrane region" description="Helical" evidence="7">
    <location>
        <begin position="114"/>
        <end position="134"/>
    </location>
</feature>
<evidence type="ECO:0000256" key="1">
    <source>
        <dbReference type="ARBA" id="ARBA00004651"/>
    </source>
</evidence>
<dbReference type="PROSITE" id="PS00216">
    <property type="entry name" value="SUGAR_TRANSPORT_1"/>
    <property type="match status" value="1"/>
</dbReference>
<feature type="transmembrane region" description="Helical" evidence="7">
    <location>
        <begin position="146"/>
        <end position="171"/>
    </location>
</feature>
<evidence type="ECO:0000313" key="10">
    <source>
        <dbReference type="Proteomes" id="UP000005555"/>
    </source>
</evidence>
<feature type="transmembrane region" description="Helical" evidence="7">
    <location>
        <begin position="349"/>
        <end position="368"/>
    </location>
</feature>
<keyword evidence="3" id="KW-1003">Cell membrane</keyword>
<keyword evidence="6 7" id="KW-0472">Membrane</keyword>
<evidence type="ECO:0000256" key="7">
    <source>
        <dbReference type="SAM" id="Phobius"/>
    </source>
</evidence>
<dbReference type="InterPro" id="IPR011701">
    <property type="entry name" value="MFS"/>
</dbReference>
<reference evidence="9 10" key="1">
    <citation type="submission" date="2006-03" db="EMBL/GenBank/DDBJ databases">
        <authorList>
            <person name="Giovannoni S.J."/>
            <person name="Cho J.-C."/>
            <person name="Ferriera S."/>
            <person name="Johnson J."/>
            <person name="Kravitz S."/>
            <person name="Halpern A."/>
            <person name="Remington K."/>
            <person name="Beeson K."/>
            <person name="Tran B."/>
            <person name="Rogers Y.-H."/>
            <person name="Friedman R."/>
            <person name="Venter J.C."/>
        </authorList>
    </citation>
    <scope>NUCLEOTIDE SEQUENCE [LARGE SCALE GENOMIC DNA]</scope>
    <source>
        <strain evidence="9 10">HTCC2207</strain>
    </source>
</reference>
<name>Q1YRM8_9GAMM</name>
<keyword evidence="2" id="KW-0813">Transport</keyword>
<comment type="caution">
    <text evidence="9">The sequence shown here is derived from an EMBL/GenBank/DDBJ whole genome shotgun (WGS) entry which is preliminary data.</text>
</comment>
<dbReference type="InterPro" id="IPR020846">
    <property type="entry name" value="MFS_dom"/>
</dbReference>